<dbReference type="Proteomes" id="UP001152531">
    <property type="component" value="Unassembled WGS sequence"/>
</dbReference>
<name>A0ACA9YEJ3_9ASCO</name>
<proteinExistence type="predicted"/>
<dbReference type="EMBL" id="CALSDN010000016">
    <property type="protein sequence ID" value="CAH6723506.1"/>
    <property type="molecule type" value="Genomic_DNA"/>
</dbReference>
<sequence length="792" mass="89540">MSLGDLIPVVNKLQDIVTTTQVSDLDLPILAVVGSQSCGKSSVLENIVGKDFLPRGTGIVTRRPLVLQLINLKPEDSQILGYSTTSSEESSDEHSINLEDHLRKLSTNNDNQPEDIEYGEFLHIPNKRFYNFKDIRKEIEIETNRLAGSNKGISSKPINLKIYSTKVLNLTLVDLPGLTKIPIGDQPSDIEKQTRSLILDYISRPNCIILAVSPANVDLVNSESLKLARQVDPSGKRTVGILSKLDLMDEGTNALDILKGNVYPLKLGFIGIVNRSQYDISINKSLKDSLFSEEQFFKNHSAYKIIANKCGTKYLSIQLNKILMNHIRDKLPDIKAKLNSLIGSTEQELQQYGGFENYYGEDKSVLILNLMTKFAQSFINSIDGTNINELSTKELCGGARLYHIYNEVYGNELTSINPTHNLSLQDIRTAIRNSTGSRPSLFVPELAFDLLVKPQIKLLEDPSKKCVELVYEELMKIVHSICSSGNEINRYPKLQMKLIEVVSDLLRERLGPTIKYVESIIEINKSYINTNHPNFVGAAKAMSDVVQERKKINNNLNKPKIPELNSTSTGENNIGIGVGKKEKTIEEDINEIDEELPLEKNDREKNESVIQHDSFLNYFFGKDPITHQQYLINQAQLNPTPFKFPHNHDNLPSSFDLNSNLNSHSNQSLSPNNNSTTSSSTIFNDESFEIDESINELNEKEQLECELIRRLIISYFGIIREIVKDQVPKSIMCLLVNFIRDNIQNQLVIKLYNESYFDDLLVEDENIQMEREKCINLLKIYKEAAKVVNEVV</sequence>
<evidence type="ECO:0000313" key="1">
    <source>
        <dbReference type="EMBL" id="CAH6723506.1"/>
    </source>
</evidence>
<gene>
    <name evidence="1" type="ORF">CLIB1444_16S00320</name>
</gene>
<evidence type="ECO:0000313" key="2">
    <source>
        <dbReference type="Proteomes" id="UP001152531"/>
    </source>
</evidence>
<reference evidence="1" key="1">
    <citation type="submission" date="2022-06" db="EMBL/GenBank/DDBJ databases">
        <authorList>
            <person name="Legras J.-L."/>
            <person name="Devillers H."/>
            <person name="Grondin C."/>
        </authorList>
    </citation>
    <scope>NUCLEOTIDE SEQUENCE</scope>
    <source>
        <strain evidence="1">CLIB 1444</strain>
    </source>
</reference>
<keyword evidence="2" id="KW-1185">Reference proteome</keyword>
<protein>
    <submittedName>
        <fullName evidence="1">Dynamin-related protein Dnm1p</fullName>
    </submittedName>
</protein>
<accession>A0ACA9YEJ3</accession>
<comment type="caution">
    <text evidence="1">The sequence shown here is derived from an EMBL/GenBank/DDBJ whole genome shotgun (WGS) entry which is preliminary data.</text>
</comment>
<organism evidence="1 2">
    <name type="scientific">[Candida] jaroonii</name>
    <dbReference type="NCBI Taxonomy" id="467808"/>
    <lineage>
        <taxon>Eukaryota</taxon>
        <taxon>Fungi</taxon>
        <taxon>Dikarya</taxon>
        <taxon>Ascomycota</taxon>
        <taxon>Saccharomycotina</taxon>
        <taxon>Pichiomycetes</taxon>
        <taxon>Debaryomycetaceae</taxon>
        <taxon>Yamadazyma</taxon>
    </lineage>
</organism>